<dbReference type="EMBL" id="UZAJ01006025">
    <property type="protein sequence ID" value="VDO46378.1"/>
    <property type="molecule type" value="Genomic_DNA"/>
</dbReference>
<dbReference type="STRING" id="387005.A0A183HFW4"/>
<evidence type="ECO:0000259" key="5">
    <source>
        <dbReference type="PROSITE" id="PS51858"/>
    </source>
</evidence>
<dbReference type="InterPro" id="IPR008580">
    <property type="entry name" value="PPPDE_dom"/>
</dbReference>
<name>A0A183HFW4_9BILA</name>
<sequence length="222" mass="24473">GRIGRKFQVQNDSVKIAIFRESILIGETDFTNTDIRHLIQMLGSEYRGDKYHLISKNCNHFTASLAKTLTGNDIPSWINRLATVSNSIPFLERCLPREWLTPVALQQSLEERRRSGNYTAACIERDQETTVHSSSRCNGRPANLPSNGRTGAELSAGSLTTNYSSSANLNAHTDTVRSFSAVPQLSKIWNSIKNFTSDGTQSTTVISSSSSSSQSLRENTGK</sequence>
<dbReference type="PANTHER" id="PTHR12378">
    <property type="entry name" value="DESUMOYLATING ISOPEPTIDASE"/>
    <property type="match status" value="1"/>
</dbReference>
<evidence type="ECO:0000313" key="6">
    <source>
        <dbReference type="EMBL" id="VDO46378.1"/>
    </source>
</evidence>
<reference evidence="8" key="1">
    <citation type="submission" date="2016-06" db="UniProtKB">
        <authorList>
            <consortium name="WormBaseParasite"/>
        </authorList>
    </citation>
    <scope>IDENTIFICATION</scope>
</reference>
<reference evidence="6 7" key="2">
    <citation type="submission" date="2018-11" db="EMBL/GenBank/DDBJ databases">
        <authorList>
            <consortium name="Pathogen Informatics"/>
        </authorList>
    </citation>
    <scope>NUCLEOTIDE SEQUENCE [LARGE SCALE GENOMIC DNA]</scope>
</reference>
<dbReference type="Proteomes" id="UP000267606">
    <property type="component" value="Unassembled WGS sequence"/>
</dbReference>
<dbReference type="Pfam" id="PF05903">
    <property type="entry name" value="Peptidase_C97"/>
    <property type="match status" value="1"/>
</dbReference>
<dbReference type="GO" id="GO:0101005">
    <property type="term" value="F:deubiquitinase activity"/>
    <property type="evidence" value="ECO:0007669"/>
    <property type="project" value="TreeGrafter"/>
</dbReference>
<proteinExistence type="inferred from homology"/>
<evidence type="ECO:0000256" key="4">
    <source>
        <dbReference type="SAM" id="MobiDB-lite"/>
    </source>
</evidence>
<dbReference type="AlphaFoldDB" id="A0A183HFW4"/>
<dbReference type="SMART" id="SM01179">
    <property type="entry name" value="DUF862"/>
    <property type="match status" value="1"/>
</dbReference>
<accession>A0A183HFW4</accession>
<comment type="similarity">
    <text evidence="1">Belongs to the DeSI family.</text>
</comment>
<gene>
    <name evidence="6" type="ORF">OFLC_LOCUS6378</name>
</gene>
<evidence type="ECO:0000313" key="7">
    <source>
        <dbReference type="Proteomes" id="UP000267606"/>
    </source>
</evidence>
<feature type="domain" description="PPPDE" evidence="5">
    <location>
        <begin position="1"/>
        <end position="99"/>
    </location>
</feature>
<evidence type="ECO:0000256" key="2">
    <source>
        <dbReference type="ARBA" id="ARBA00022670"/>
    </source>
</evidence>
<keyword evidence="3" id="KW-0378">Hydrolase</keyword>
<feature type="region of interest" description="Disordered" evidence="4">
    <location>
        <begin position="197"/>
        <end position="222"/>
    </location>
</feature>
<dbReference type="GO" id="GO:0006508">
    <property type="term" value="P:proteolysis"/>
    <property type="evidence" value="ECO:0007669"/>
    <property type="project" value="UniProtKB-KW"/>
</dbReference>
<feature type="region of interest" description="Disordered" evidence="4">
    <location>
        <begin position="127"/>
        <end position="156"/>
    </location>
</feature>
<dbReference type="Gene3D" id="3.90.1720.30">
    <property type="entry name" value="PPPDE domains"/>
    <property type="match status" value="1"/>
</dbReference>
<dbReference type="PANTHER" id="PTHR12378:SF80">
    <property type="entry name" value="IP06716P-RELATED"/>
    <property type="match status" value="1"/>
</dbReference>
<keyword evidence="7" id="KW-1185">Reference proteome</keyword>
<evidence type="ECO:0000256" key="3">
    <source>
        <dbReference type="ARBA" id="ARBA00022801"/>
    </source>
</evidence>
<dbReference type="GO" id="GO:0016579">
    <property type="term" value="P:protein deubiquitination"/>
    <property type="evidence" value="ECO:0007669"/>
    <property type="project" value="TreeGrafter"/>
</dbReference>
<dbReference type="PROSITE" id="PS51858">
    <property type="entry name" value="PPPDE"/>
    <property type="match status" value="1"/>
</dbReference>
<evidence type="ECO:0000256" key="1">
    <source>
        <dbReference type="ARBA" id="ARBA00008140"/>
    </source>
</evidence>
<dbReference type="WBParaSite" id="OFLC_0000637501-mRNA-1">
    <property type="protein sequence ID" value="OFLC_0000637501-mRNA-1"/>
    <property type="gene ID" value="OFLC_0000637501"/>
</dbReference>
<feature type="compositionally biased region" description="Polar residues" evidence="4">
    <location>
        <begin position="197"/>
        <end position="206"/>
    </location>
</feature>
<organism evidence="8">
    <name type="scientific">Onchocerca flexuosa</name>
    <dbReference type="NCBI Taxonomy" id="387005"/>
    <lineage>
        <taxon>Eukaryota</taxon>
        <taxon>Metazoa</taxon>
        <taxon>Ecdysozoa</taxon>
        <taxon>Nematoda</taxon>
        <taxon>Chromadorea</taxon>
        <taxon>Rhabditida</taxon>
        <taxon>Spirurina</taxon>
        <taxon>Spiruromorpha</taxon>
        <taxon>Filarioidea</taxon>
        <taxon>Onchocercidae</taxon>
        <taxon>Onchocerca</taxon>
    </lineage>
</organism>
<protein>
    <submittedName>
        <fullName evidence="8">DUF862 domain-containing protein</fullName>
    </submittedName>
</protein>
<evidence type="ECO:0000313" key="8">
    <source>
        <dbReference type="WBParaSite" id="OFLC_0000637501-mRNA-1"/>
    </source>
</evidence>
<keyword evidence="2" id="KW-0645">Protease</keyword>
<dbReference type="InterPro" id="IPR042266">
    <property type="entry name" value="PPPDE_sf"/>
</dbReference>